<dbReference type="GO" id="GO:0005524">
    <property type="term" value="F:ATP binding"/>
    <property type="evidence" value="ECO:0007669"/>
    <property type="project" value="InterPro"/>
</dbReference>
<dbReference type="Gene3D" id="3.30.1370.100">
    <property type="entry name" value="MutL, C-terminal domain, regulatory subdomain"/>
    <property type="match status" value="1"/>
</dbReference>
<organism evidence="4 5">
    <name type="scientific">Uncinula necator</name>
    <name type="common">Grape powdery mildew</name>
    <dbReference type="NCBI Taxonomy" id="52586"/>
    <lineage>
        <taxon>Eukaryota</taxon>
        <taxon>Fungi</taxon>
        <taxon>Dikarya</taxon>
        <taxon>Ascomycota</taxon>
        <taxon>Pezizomycotina</taxon>
        <taxon>Leotiomycetes</taxon>
        <taxon>Erysiphales</taxon>
        <taxon>Erysiphaceae</taxon>
        <taxon>Erysiphe</taxon>
    </lineage>
</organism>
<proteinExistence type="inferred from homology"/>
<dbReference type="GO" id="GO:0006298">
    <property type="term" value="P:mismatch repair"/>
    <property type="evidence" value="ECO:0007669"/>
    <property type="project" value="InterPro"/>
</dbReference>
<dbReference type="InterPro" id="IPR042120">
    <property type="entry name" value="MutL_C_dimsub"/>
</dbReference>
<dbReference type="HOGENOM" id="CLU_005415_0_0_1"/>
<feature type="domain" description="MutL C-terminal dimerisation" evidence="3">
    <location>
        <begin position="713"/>
        <end position="911"/>
    </location>
</feature>
<dbReference type="PANTHER" id="PTHR10073">
    <property type="entry name" value="DNA MISMATCH REPAIR PROTEIN MLH, PMS, MUTL"/>
    <property type="match status" value="1"/>
</dbReference>
<dbReference type="EMBL" id="JNVN01001704">
    <property type="protein sequence ID" value="KHJ32947.1"/>
    <property type="molecule type" value="Genomic_DNA"/>
</dbReference>
<evidence type="ECO:0000256" key="1">
    <source>
        <dbReference type="ARBA" id="ARBA00006082"/>
    </source>
</evidence>
<dbReference type="InterPro" id="IPR014790">
    <property type="entry name" value="MutL_C"/>
</dbReference>
<dbReference type="InterPro" id="IPR037198">
    <property type="entry name" value="MutL_C_sf"/>
</dbReference>
<comment type="caution">
    <text evidence="4">The sequence shown here is derived from an EMBL/GenBank/DDBJ whole genome shotgun (WGS) entry which is preliminary data.</text>
</comment>
<accession>A0A0B1P2N9</accession>
<dbReference type="Gene3D" id="3.30.565.10">
    <property type="entry name" value="Histidine kinase-like ATPase, C-terminal domain"/>
    <property type="match status" value="1"/>
</dbReference>
<dbReference type="PANTHER" id="PTHR10073:SF47">
    <property type="entry name" value="DNA MISMATCH REPAIR PROTEIN MLH3"/>
    <property type="match status" value="1"/>
</dbReference>
<evidence type="ECO:0000259" key="3">
    <source>
        <dbReference type="SMART" id="SM00853"/>
    </source>
</evidence>
<evidence type="ECO:0000313" key="4">
    <source>
        <dbReference type="EMBL" id="KHJ32947.1"/>
    </source>
</evidence>
<name>A0A0B1P2N9_UNCNE</name>
<dbReference type="GO" id="GO:0016887">
    <property type="term" value="F:ATP hydrolysis activity"/>
    <property type="evidence" value="ECO:0007669"/>
    <property type="project" value="InterPro"/>
</dbReference>
<protein>
    <submittedName>
        <fullName evidence="4">Putative dna mismatch repair protein</fullName>
    </submittedName>
</protein>
<evidence type="ECO:0000256" key="2">
    <source>
        <dbReference type="SAM" id="MobiDB-lite"/>
    </source>
</evidence>
<dbReference type="SMART" id="SM00853">
    <property type="entry name" value="MutL_C"/>
    <property type="match status" value="1"/>
</dbReference>
<dbReference type="Gene3D" id="3.30.1540.20">
    <property type="entry name" value="MutL, C-terminal domain, dimerisation subdomain"/>
    <property type="match status" value="1"/>
</dbReference>
<dbReference type="OMA" id="NKWPMFY"/>
<feature type="region of interest" description="Disordered" evidence="2">
    <location>
        <begin position="574"/>
        <end position="597"/>
    </location>
</feature>
<comment type="similarity">
    <text evidence="1">Belongs to the DNA mismatch repair MutL/HexB family.</text>
</comment>
<dbReference type="GO" id="GO:0140664">
    <property type="term" value="F:ATP-dependent DNA damage sensor activity"/>
    <property type="evidence" value="ECO:0007669"/>
    <property type="project" value="InterPro"/>
</dbReference>
<dbReference type="SUPFAM" id="SSF118116">
    <property type="entry name" value="DNA mismatch repair protein MutL"/>
    <property type="match status" value="1"/>
</dbReference>
<dbReference type="GO" id="GO:0032300">
    <property type="term" value="C:mismatch repair complex"/>
    <property type="evidence" value="ECO:0007669"/>
    <property type="project" value="InterPro"/>
</dbReference>
<dbReference type="Pfam" id="PF13589">
    <property type="entry name" value="HATPase_c_3"/>
    <property type="match status" value="1"/>
</dbReference>
<feature type="compositionally biased region" description="Polar residues" evidence="2">
    <location>
        <begin position="587"/>
        <end position="597"/>
    </location>
</feature>
<evidence type="ECO:0000313" key="5">
    <source>
        <dbReference type="Proteomes" id="UP000030854"/>
    </source>
</evidence>
<dbReference type="InterPro" id="IPR036890">
    <property type="entry name" value="HATPase_C_sf"/>
</dbReference>
<dbReference type="Pfam" id="PF08676">
    <property type="entry name" value="MutL_C"/>
    <property type="match status" value="1"/>
</dbReference>
<sequence length="984" mass="112075">MSIVALPQHVTAQINSSSSFTCLNDVVLALFKNSLDASCTKIEITVDYSRGLCVVEDNGVGILPSEFRESGGLGKPYHTSKQYETEVVHGRRGNSLASISAIAFLTITSHHFLYQSHNTLCINNSAVLFRQLPALPQHHLLYDHGTRVTIHNLFGNIPVRIKQRVINSRKQGGNGKEWNDLLIGLIRLLFPWTRAQVSVTMRDKITNNKIYLQAPSHKSVKESPIKKFCSILRQASIITAEDTRSWIPVQASTEGLRIIGAVSLQPYVSKRCQFLSFGIKPIFPEESSLYEDINKLFSNSSFGNIEVASKIEGQEIKHCKDDKRCKRTDYTSKELKCVKGIEKWPKFYLNILPEVTVEKSLSDYADCNFWTKLESYSMKVRELLQELIWKFLSDNSFLPRPICQKRFKKDGLISIPAVESLPQSMIMNSTQNHPLSSTSSLAQRKKIIHNEFGMDIKLPSFRQNVLSLELSNDITSKIKRGKLTRASSISMLNNESKLDDQEFTERSFSLPLKVTNVLEPRVCERQIFKVSEKKIFSMSAKPLTCELIKDSEVPEKCSCNFLSKNDSDFTPSFQPSEIHRPIAPKDTISSRSNSMTHNQHNFGQRIDFLVAPQTFQLESSTKRFFRQKICTKMTPNDPNSWMSQCLRSWNNPVYVPAEKPIPQLSIESQHLKQRFSAGQFQNYIQADANHRPDMKGARLNNRISKRALKDAKFISQVDNKFIFVKVFTTDCKELAQRSEDLLVMIDQHAADERIRIESLLEELCTPAMITEVDSPYRVKSYILMRPLIISLPPNEIELLFTYRNYFLSWGFSYKLPAHGSVSNQTNNNQTLIVLSLPPVIAERCQQQPHLLSSLLRKEICKLQDSNDNLQVLSTFSSSTSWLDRIHTCPVGVLDLLNTRACRSAIMFNDELSEEQCRILVKRLAECSFPFMCAHGRPSMVPLAKLSTLGFNQDSSQIWNSKGFLPTLSLGAQFKKWKRQRYCGS</sequence>
<reference evidence="4 5" key="1">
    <citation type="journal article" date="2014" name="BMC Genomics">
        <title>Adaptive genomic structural variation in the grape powdery mildew pathogen, Erysiphe necator.</title>
        <authorList>
            <person name="Jones L."/>
            <person name="Riaz S."/>
            <person name="Morales-Cruz A."/>
            <person name="Amrine K.C."/>
            <person name="McGuire B."/>
            <person name="Gubler W.D."/>
            <person name="Walker M.A."/>
            <person name="Cantu D."/>
        </authorList>
    </citation>
    <scope>NUCLEOTIDE SEQUENCE [LARGE SCALE GENOMIC DNA]</scope>
    <source>
        <strain evidence="5">c</strain>
    </source>
</reference>
<dbReference type="SUPFAM" id="SSF55874">
    <property type="entry name" value="ATPase domain of HSP90 chaperone/DNA topoisomerase II/histidine kinase"/>
    <property type="match status" value="1"/>
</dbReference>
<dbReference type="AlphaFoldDB" id="A0A0B1P2N9"/>
<dbReference type="STRING" id="52586.A0A0B1P2N9"/>
<dbReference type="Proteomes" id="UP000030854">
    <property type="component" value="Unassembled WGS sequence"/>
</dbReference>
<gene>
    <name evidence="4" type="ORF">EV44_g4405</name>
</gene>
<dbReference type="InterPro" id="IPR038973">
    <property type="entry name" value="MutL/Mlh/Pms-like"/>
</dbReference>
<keyword evidence="5" id="KW-1185">Reference proteome</keyword>
<dbReference type="InterPro" id="IPR042121">
    <property type="entry name" value="MutL_C_regsub"/>
</dbReference>